<dbReference type="Pfam" id="PF04773">
    <property type="entry name" value="FecR"/>
    <property type="match status" value="1"/>
</dbReference>
<feature type="domain" description="Protein FecR C-terminal" evidence="3">
    <location>
        <begin position="266"/>
        <end position="332"/>
    </location>
</feature>
<sequence>MNISLLHHLIDNTLTPEERKELMEYVRRNTTREEFFRLFDEVWVAEKNASIPRELQDRMYARIMEQINPGADGQHSGPDRIQFYKHAVTGKIKRVIFSAAAACVAAALCILATHLFIRHTYQPATFAVTAELGQRASVTLPDGTLVWLNSGSCISYDSDYGHKIRYISLNGEASFDVAKDSEHPFIVEARGITTEALGTRFNISAYDTDNFLTTSLYKGSVRVNYSNASTILQPHQQVTIDLRNMKATVTSDDMELSEAPWRNDELTFDGQSLDEIAIILSRVYNTKIKIDDPSLGKECFAGTIHNTNIRNFIDILNLTTPIDYYFKGDTIHLRRR</sequence>
<keyword evidence="1" id="KW-1133">Transmembrane helix</keyword>
<dbReference type="EMBL" id="PUBV01000008">
    <property type="protein sequence ID" value="PWB08021.1"/>
    <property type="molecule type" value="Genomic_DNA"/>
</dbReference>
<reference evidence="5" key="1">
    <citation type="submission" date="2018-02" db="EMBL/GenBank/DDBJ databases">
        <authorList>
            <person name="Clavel T."/>
            <person name="Strowig T."/>
        </authorList>
    </citation>
    <scope>NUCLEOTIDE SEQUENCE [LARGE SCALE GENOMIC DNA]</scope>
    <source>
        <strain evidence="5">DSM 100764</strain>
    </source>
</reference>
<keyword evidence="1" id="KW-0472">Membrane</keyword>
<feature type="transmembrane region" description="Helical" evidence="1">
    <location>
        <begin position="95"/>
        <end position="117"/>
    </location>
</feature>
<dbReference type="GeneID" id="93423875"/>
<protein>
    <submittedName>
        <fullName evidence="4">DUF4974 domain-containing protein</fullName>
    </submittedName>
</protein>
<dbReference type="AlphaFoldDB" id="A0A2V1IZM4"/>
<dbReference type="RefSeq" id="WP_107035705.1">
    <property type="nucleotide sequence ID" value="NZ_CAONGC010000008.1"/>
</dbReference>
<dbReference type="PANTHER" id="PTHR30273">
    <property type="entry name" value="PERIPLASMIC SIGNAL SENSOR AND SIGMA FACTOR ACTIVATOR FECR-RELATED"/>
    <property type="match status" value="1"/>
</dbReference>
<accession>A0A2V1IZM4</accession>
<dbReference type="Gene3D" id="3.55.50.30">
    <property type="match status" value="1"/>
</dbReference>
<proteinExistence type="predicted"/>
<feature type="domain" description="FecR protein" evidence="2">
    <location>
        <begin position="130"/>
        <end position="222"/>
    </location>
</feature>
<evidence type="ECO:0000313" key="5">
    <source>
        <dbReference type="Proteomes" id="UP000244925"/>
    </source>
</evidence>
<dbReference type="GO" id="GO:0016989">
    <property type="term" value="F:sigma factor antagonist activity"/>
    <property type="evidence" value="ECO:0007669"/>
    <property type="project" value="TreeGrafter"/>
</dbReference>
<keyword evidence="5" id="KW-1185">Reference proteome</keyword>
<comment type="caution">
    <text evidence="4">The sequence shown here is derived from an EMBL/GenBank/DDBJ whole genome shotgun (WGS) entry which is preliminary data.</text>
</comment>
<dbReference type="PANTHER" id="PTHR30273:SF2">
    <property type="entry name" value="PROTEIN FECR"/>
    <property type="match status" value="1"/>
</dbReference>
<dbReference type="InterPro" id="IPR012373">
    <property type="entry name" value="Ferrdict_sens_TM"/>
</dbReference>
<dbReference type="InterPro" id="IPR006860">
    <property type="entry name" value="FecR"/>
</dbReference>
<dbReference type="Proteomes" id="UP000244925">
    <property type="component" value="Unassembled WGS sequence"/>
</dbReference>
<dbReference type="Gene3D" id="2.60.120.1440">
    <property type="match status" value="1"/>
</dbReference>
<dbReference type="InterPro" id="IPR032508">
    <property type="entry name" value="FecR_C"/>
</dbReference>
<gene>
    <name evidence="4" type="ORF">C5O25_05345</name>
</gene>
<evidence type="ECO:0000259" key="2">
    <source>
        <dbReference type="Pfam" id="PF04773"/>
    </source>
</evidence>
<evidence type="ECO:0000256" key="1">
    <source>
        <dbReference type="SAM" id="Phobius"/>
    </source>
</evidence>
<evidence type="ECO:0000259" key="3">
    <source>
        <dbReference type="Pfam" id="PF16344"/>
    </source>
</evidence>
<dbReference type="Pfam" id="PF16344">
    <property type="entry name" value="FecR_C"/>
    <property type="match status" value="1"/>
</dbReference>
<dbReference type="PIRSF" id="PIRSF018266">
    <property type="entry name" value="FecR"/>
    <property type="match status" value="1"/>
</dbReference>
<organism evidence="4 5">
    <name type="scientific">Paramuribaculum intestinale</name>
    <dbReference type="NCBI Taxonomy" id="2094151"/>
    <lineage>
        <taxon>Bacteria</taxon>
        <taxon>Pseudomonadati</taxon>
        <taxon>Bacteroidota</taxon>
        <taxon>Bacteroidia</taxon>
        <taxon>Bacteroidales</taxon>
        <taxon>Muribaculaceae</taxon>
        <taxon>Paramuribaculum</taxon>
    </lineage>
</organism>
<evidence type="ECO:0000313" key="4">
    <source>
        <dbReference type="EMBL" id="PWB08021.1"/>
    </source>
</evidence>
<keyword evidence="1" id="KW-0812">Transmembrane</keyword>
<name>A0A2V1IZM4_9BACT</name>